<dbReference type="RefSeq" id="WP_048096596.1">
    <property type="nucleotide sequence ID" value="NZ_CP011267.1"/>
</dbReference>
<dbReference type="InterPro" id="IPR050500">
    <property type="entry name" value="Phos_Acetyltrans/Butyryltrans"/>
</dbReference>
<evidence type="ECO:0000313" key="2">
    <source>
        <dbReference type="EMBL" id="AKG92542.1"/>
    </source>
</evidence>
<dbReference type="Pfam" id="PF13500">
    <property type="entry name" value="AAA_26"/>
    <property type="match status" value="1"/>
</dbReference>
<dbReference type="GeneID" id="24802687"/>
<dbReference type="OrthoDB" id="50320at2157"/>
<dbReference type="SUPFAM" id="SSF75138">
    <property type="entry name" value="HprK N-terminal domain-like"/>
    <property type="match status" value="1"/>
</dbReference>
<dbReference type="Proteomes" id="UP000034723">
    <property type="component" value="Chromosome"/>
</dbReference>
<dbReference type="Gene3D" id="3.40.1390.20">
    <property type="entry name" value="HprK N-terminal domain-like"/>
    <property type="match status" value="1"/>
</dbReference>
<dbReference type="KEGG" id="gah:GAH_00098"/>
<keyword evidence="3" id="KW-1185">Reference proteome</keyword>
<dbReference type="InterPro" id="IPR027417">
    <property type="entry name" value="P-loop_NTPase"/>
</dbReference>
<gene>
    <name evidence="2" type="ORF">GAH_00098</name>
</gene>
<dbReference type="Gene3D" id="3.40.50.300">
    <property type="entry name" value="P-loop containing nucleotide triphosphate hydrolases"/>
    <property type="match status" value="1"/>
</dbReference>
<dbReference type="STRING" id="113653.GAH_00098"/>
<reference evidence="2 3" key="1">
    <citation type="submission" date="2015-04" db="EMBL/GenBank/DDBJ databases">
        <title>The complete genome sequence of the hyperthermophilic, obligate iron-reducing archaeon Geoglobus ahangari strain 234T.</title>
        <authorList>
            <person name="Manzella M.P."/>
            <person name="Holmes D.E."/>
            <person name="Rocheleau J.M."/>
            <person name="Chung A."/>
            <person name="Reguera G."/>
            <person name="Kashefi K."/>
        </authorList>
    </citation>
    <scope>NUCLEOTIDE SEQUENCE [LARGE SCALE GENOMIC DNA]</scope>
    <source>
        <strain evidence="2 3">234</strain>
    </source>
</reference>
<dbReference type="CDD" id="cd03109">
    <property type="entry name" value="DTBS"/>
    <property type="match status" value="1"/>
</dbReference>
<accession>A0A0F7IHS8</accession>
<evidence type="ECO:0000313" key="3">
    <source>
        <dbReference type="Proteomes" id="UP000034723"/>
    </source>
</evidence>
<dbReference type="InParanoid" id="A0A0F7IHS8"/>
<sequence>MVRSVLISSVEEYSGKSSIIVGLGRILQSEGYEVGYFKPFGVSATKVGEELVDEDAFTTARNLGLEDDVVGVVLDRPYIEFIPYADPVEVKRKIVEKYEELSKGRDVLFVEGSTDYKTGRAIGIGDPVVAELLNLKVLMVARYRNDFVVDKLLNSKDVFGERLGKVIINQLSGYKTTYVQAISSKVLERAGLDVIGVLPKDPVLAGVFVSEIRSALNGEFLVEPERDDVIEHLIIGAMSPQSALKYFRETRNAALITGGDRSDILRVALEVHNIKCLILTGNLEPERIILSMAEERKVPVILVSEDTLTTMTQLEQVFGRARLTGEVKLRRIEELVRSNLKIEEVKRYLGL</sequence>
<dbReference type="AlphaFoldDB" id="A0A0F7IHS8"/>
<dbReference type="EMBL" id="CP011267">
    <property type="protein sequence ID" value="AKG92542.1"/>
    <property type="molecule type" value="Genomic_DNA"/>
</dbReference>
<dbReference type="HOGENOM" id="CLU_040984_0_0_2"/>
<dbReference type="InterPro" id="IPR028979">
    <property type="entry name" value="Ser_kin/Pase_Hpr-like_N_sf"/>
</dbReference>
<dbReference type="InterPro" id="IPR010766">
    <property type="entry name" value="DRTGG"/>
</dbReference>
<feature type="domain" description="DRTGG" evidence="1">
    <location>
        <begin position="211"/>
        <end position="317"/>
    </location>
</feature>
<dbReference type="SUPFAM" id="SSF52540">
    <property type="entry name" value="P-loop containing nucleoside triphosphate hydrolases"/>
    <property type="match status" value="1"/>
</dbReference>
<dbReference type="PANTHER" id="PTHR43356:SF2">
    <property type="entry name" value="PHOSPHATE ACETYLTRANSFERASE"/>
    <property type="match status" value="1"/>
</dbReference>
<organism evidence="2 3">
    <name type="scientific">Geoglobus ahangari</name>
    <dbReference type="NCBI Taxonomy" id="113653"/>
    <lineage>
        <taxon>Archaea</taxon>
        <taxon>Methanobacteriati</taxon>
        <taxon>Methanobacteriota</taxon>
        <taxon>Archaeoglobi</taxon>
        <taxon>Archaeoglobales</taxon>
        <taxon>Archaeoglobaceae</taxon>
        <taxon>Geoglobus</taxon>
    </lineage>
</organism>
<dbReference type="PATRIC" id="fig|113653.22.peg.97"/>
<dbReference type="Pfam" id="PF07085">
    <property type="entry name" value="DRTGG"/>
    <property type="match status" value="1"/>
</dbReference>
<name>A0A0F7IHS8_9EURY</name>
<evidence type="ECO:0000259" key="1">
    <source>
        <dbReference type="Pfam" id="PF07085"/>
    </source>
</evidence>
<proteinExistence type="predicted"/>
<dbReference type="PANTHER" id="PTHR43356">
    <property type="entry name" value="PHOSPHATE ACETYLTRANSFERASE"/>
    <property type="match status" value="1"/>
</dbReference>
<protein>
    <submittedName>
        <fullName evidence="2">BioD-like N-terminal domain of phosphotransacetylase</fullName>
    </submittedName>
</protein>